<evidence type="ECO:0000313" key="6">
    <source>
        <dbReference type="Proteomes" id="UP001218246"/>
    </source>
</evidence>
<dbReference type="Pfam" id="PF00381">
    <property type="entry name" value="PTS-HPr"/>
    <property type="match status" value="1"/>
</dbReference>
<protein>
    <submittedName>
        <fullName evidence="5">HPr family phosphocarrier protein</fullName>
    </submittedName>
</protein>
<dbReference type="RefSeq" id="WP_124564568.1">
    <property type="nucleotide sequence ID" value="NZ_JARRRY010000001.1"/>
</dbReference>
<name>A0ABT6H1T3_9BACI</name>
<dbReference type="PANTHER" id="PTHR33705:SF2">
    <property type="entry name" value="PHOSPHOCARRIER PROTEIN NPR"/>
    <property type="match status" value="1"/>
</dbReference>
<evidence type="ECO:0000256" key="2">
    <source>
        <dbReference type="ARBA" id="ARBA00022490"/>
    </source>
</evidence>
<dbReference type="PANTHER" id="PTHR33705">
    <property type="entry name" value="PHOSPHOCARRIER PROTEIN HPR"/>
    <property type="match status" value="1"/>
</dbReference>
<dbReference type="SUPFAM" id="SSF55594">
    <property type="entry name" value="HPr-like"/>
    <property type="match status" value="1"/>
</dbReference>
<comment type="subcellular location">
    <subcellularLocation>
        <location evidence="1">Cytoplasm</location>
    </subcellularLocation>
</comment>
<accession>A0ABT6H1T3</accession>
<dbReference type="PROSITE" id="PS51350">
    <property type="entry name" value="PTS_HPR_DOM"/>
    <property type="match status" value="1"/>
</dbReference>
<dbReference type="PRINTS" id="PR00107">
    <property type="entry name" value="PHOSPHOCPHPR"/>
</dbReference>
<dbReference type="InterPro" id="IPR035895">
    <property type="entry name" value="HPr-like_sf"/>
</dbReference>
<evidence type="ECO:0000313" key="5">
    <source>
        <dbReference type="EMBL" id="MDG5752950.1"/>
    </source>
</evidence>
<evidence type="ECO:0000259" key="4">
    <source>
        <dbReference type="PROSITE" id="PS51350"/>
    </source>
</evidence>
<organism evidence="5 6">
    <name type="scientific">Ectobacillus antri</name>
    <dbReference type="NCBI Taxonomy" id="2486280"/>
    <lineage>
        <taxon>Bacteria</taxon>
        <taxon>Bacillati</taxon>
        <taxon>Bacillota</taxon>
        <taxon>Bacilli</taxon>
        <taxon>Bacillales</taxon>
        <taxon>Bacillaceae</taxon>
        <taxon>Ectobacillus</taxon>
    </lineage>
</organism>
<reference evidence="5 6" key="1">
    <citation type="submission" date="2023-04" db="EMBL/GenBank/DDBJ databases">
        <title>Ectobacillus antri isolated from activated sludge.</title>
        <authorList>
            <person name="Yan P."/>
            <person name="Liu X."/>
        </authorList>
    </citation>
    <scope>NUCLEOTIDE SEQUENCE [LARGE SCALE GENOMIC DNA]</scope>
    <source>
        <strain evidence="5 6">C18H</strain>
    </source>
</reference>
<evidence type="ECO:0000256" key="1">
    <source>
        <dbReference type="ARBA" id="ARBA00004496"/>
    </source>
</evidence>
<comment type="caution">
    <text evidence="5">The sequence shown here is derived from an EMBL/GenBank/DDBJ whole genome shotgun (WGS) entry which is preliminary data.</text>
</comment>
<dbReference type="Gene3D" id="3.30.1340.10">
    <property type="entry name" value="HPr-like"/>
    <property type="match status" value="1"/>
</dbReference>
<gene>
    <name evidence="5" type="ORF">P6P90_02910</name>
</gene>
<keyword evidence="2" id="KW-0963">Cytoplasm</keyword>
<dbReference type="EMBL" id="JARULN010000001">
    <property type="protein sequence ID" value="MDG5752950.1"/>
    <property type="molecule type" value="Genomic_DNA"/>
</dbReference>
<dbReference type="Proteomes" id="UP001218246">
    <property type="component" value="Unassembled WGS sequence"/>
</dbReference>
<dbReference type="InterPro" id="IPR050399">
    <property type="entry name" value="HPr"/>
</dbReference>
<feature type="domain" description="HPr" evidence="4">
    <location>
        <begin position="1"/>
        <end position="85"/>
    </location>
</feature>
<evidence type="ECO:0000256" key="3">
    <source>
        <dbReference type="ARBA" id="ARBA00022683"/>
    </source>
</evidence>
<sequence>MRVWETTLQKEWTLRYCQELVAELGLYEADFLLKTKDKTINMKSLLGLCSLLLQEGERVTICVFGDDEEEALHAVKQLFHTNQPS</sequence>
<keyword evidence="3" id="KW-0598">Phosphotransferase system</keyword>
<keyword evidence="6" id="KW-1185">Reference proteome</keyword>
<dbReference type="InterPro" id="IPR000032">
    <property type="entry name" value="HPr-like"/>
</dbReference>
<proteinExistence type="predicted"/>